<dbReference type="EMBL" id="JADGJD010000902">
    <property type="protein sequence ID" value="KAJ3047771.1"/>
    <property type="molecule type" value="Genomic_DNA"/>
</dbReference>
<dbReference type="PANTHER" id="PTHR11001">
    <property type="entry name" value="MITOCHONDRIAL FISSION PROCESS PROTEIN 1"/>
    <property type="match status" value="1"/>
</dbReference>
<dbReference type="Pfam" id="PF10558">
    <property type="entry name" value="MTP18"/>
    <property type="match status" value="2"/>
</dbReference>
<keyword evidence="6" id="KW-1185">Reference proteome</keyword>
<proteinExistence type="inferred from homology"/>
<feature type="compositionally biased region" description="Basic and acidic residues" evidence="4">
    <location>
        <begin position="204"/>
        <end position="224"/>
    </location>
</feature>
<name>A0AAD5WZC9_9FUNG</name>
<dbReference type="GO" id="GO:0000266">
    <property type="term" value="P:mitochondrial fission"/>
    <property type="evidence" value="ECO:0007669"/>
    <property type="project" value="TreeGrafter"/>
</dbReference>
<accession>A0AAD5WZC9</accession>
<protein>
    <recommendedName>
        <fullName evidence="2">Mitochondrial fission process protein 1</fullName>
    </recommendedName>
    <alternativeName>
        <fullName evidence="3">Mitochondrial 18 kDa protein</fullName>
    </alternativeName>
</protein>
<evidence type="ECO:0000256" key="2">
    <source>
        <dbReference type="ARBA" id="ARBA00017835"/>
    </source>
</evidence>
<feature type="region of interest" description="Disordered" evidence="4">
    <location>
        <begin position="203"/>
        <end position="224"/>
    </location>
</feature>
<sequence>MSSNKNFSTTTTTTLLKEAEDLYPIDKPATSVVTDDPQTVDTTETPLRFLGYAARLRNIATAGSRYLAYTSDVGEAFRPIVTPWIVNAGYAISFAYVGADVAFEGYKAVKRNEPNTLVTRTVLERGTFQLLASLALPAFIIHSVVDGTAKLLKNRPKTAFIKWAPTAAGLAVVPLLPVLLDKPVETVVEKVFETLWPAPHAHHLREDMNKQDTHSSAKGKEKEL</sequence>
<dbReference type="Proteomes" id="UP001212841">
    <property type="component" value="Unassembled WGS sequence"/>
</dbReference>
<dbReference type="InterPro" id="IPR019560">
    <property type="entry name" value="Mitochondrial_18_kDa_protein"/>
</dbReference>
<dbReference type="GO" id="GO:0005739">
    <property type="term" value="C:mitochondrion"/>
    <property type="evidence" value="ECO:0007669"/>
    <property type="project" value="TreeGrafter"/>
</dbReference>
<dbReference type="PANTHER" id="PTHR11001:SF2">
    <property type="entry name" value="MITOCHONDRIAL FISSION PROCESS PROTEIN 1"/>
    <property type="match status" value="1"/>
</dbReference>
<dbReference type="AlphaFoldDB" id="A0AAD5WZC9"/>
<evidence type="ECO:0000256" key="3">
    <source>
        <dbReference type="ARBA" id="ARBA00029631"/>
    </source>
</evidence>
<evidence type="ECO:0000256" key="1">
    <source>
        <dbReference type="ARBA" id="ARBA00009224"/>
    </source>
</evidence>
<organism evidence="5 6">
    <name type="scientific">Rhizophlyctis rosea</name>
    <dbReference type="NCBI Taxonomy" id="64517"/>
    <lineage>
        <taxon>Eukaryota</taxon>
        <taxon>Fungi</taxon>
        <taxon>Fungi incertae sedis</taxon>
        <taxon>Chytridiomycota</taxon>
        <taxon>Chytridiomycota incertae sedis</taxon>
        <taxon>Chytridiomycetes</taxon>
        <taxon>Rhizophlyctidales</taxon>
        <taxon>Rhizophlyctidaceae</taxon>
        <taxon>Rhizophlyctis</taxon>
    </lineage>
</organism>
<comment type="similarity">
    <text evidence="1">Belongs to the MTFP1 family.</text>
</comment>
<gene>
    <name evidence="5" type="ORF">HK097_011226</name>
</gene>
<evidence type="ECO:0000313" key="5">
    <source>
        <dbReference type="EMBL" id="KAJ3047771.1"/>
    </source>
</evidence>
<evidence type="ECO:0000313" key="6">
    <source>
        <dbReference type="Proteomes" id="UP001212841"/>
    </source>
</evidence>
<reference evidence="5" key="1">
    <citation type="submission" date="2020-05" db="EMBL/GenBank/DDBJ databases">
        <title>Phylogenomic resolution of chytrid fungi.</title>
        <authorList>
            <person name="Stajich J.E."/>
            <person name="Amses K."/>
            <person name="Simmons R."/>
            <person name="Seto K."/>
            <person name="Myers J."/>
            <person name="Bonds A."/>
            <person name="Quandt C.A."/>
            <person name="Barry K."/>
            <person name="Liu P."/>
            <person name="Grigoriev I."/>
            <person name="Longcore J.E."/>
            <person name="James T.Y."/>
        </authorList>
    </citation>
    <scope>NUCLEOTIDE SEQUENCE</scope>
    <source>
        <strain evidence="5">JEL0318</strain>
    </source>
</reference>
<evidence type="ECO:0000256" key="4">
    <source>
        <dbReference type="SAM" id="MobiDB-lite"/>
    </source>
</evidence>
<comment type="caution">
    <text evidence="5">The sequence shown here is derived from an EMBL/GenBank/DDBJ whole genome shotgun (WGS) entry which is preliminary data.</text>
</comment>